<evidence type="ECO:0000256" key="2">
    <source>
        <dbReference type="SAM" id="SignalP"/>
    </source>
</evidence>
<feature type="signal peptide" evidence="2">
    <location>
        <begin position="1"/>
        <end position="18"/>
    </location>
</feature>
<comment type="caution">
    <text evidence="4">The sequence shown here is derived from an EMBL/GenBank/DDBJ whole genome shotgun (WGS) entry which is preliminary data.</text>
</comment>
<reference evidence="3" key="1">
    <citation type="journal article" date="2018" name="Genome Announc.">
        <title>Draft Genome Sequence of Mycobacterium montefiorense Isolated from Japanese Black Salamander (Hynobius nigrescens).</title>
        <authorList>
            <person name="Fukano H."/>
            <person name="Yoshida M."/>
            <person name="Shimizu A."/>
            <person name="Iwao H."/>
            <person name="Katayama Y."/>
            <person name="Omatsu T."/>
            <person name="Mizutani T."/>
            <person name="Kurata O."/>
            <person name="Wada S."/>
            <person name="Hoshino Y."/>
        </authorList>
    </citation>
    <scope>NUCLEOTIDE SEQUENCE</scope>
    <source>
        <strain evidence="3">BS</strain>
    </source>
</reference>
<sequence>MTRSIIVGICTAITNVSAAVAITAAIPTEAPVNATPGTPVLLNRFATDLPTGPDDPRCLQNPGYAACMGGPYWVGPPAPPAPPGPPTGPLDPQCMSMPADAACLGSPYLPPPPIAAPPPPPVVQPPPMEPIAPPPIAPPMEPIVPPPESPGHI</sequence>
<evidence type="ECO:0000313" key="4">
    <source>
        <dbReference type="EMBL" id="GKU74883.1"/>
    </source>
</evidence>
<name>A0AA37PR51_9MYCO</name>
<keyword evidence="5" id="KW-1185">Reference proteome</keyword>
<reference evidence="4" key="3">
    <citation type="journal article" date="2022" name="Microbiol. Resour. Announc.">
        <title>Draft Genome Sequences of Eight Mycobacterium montefiorense Strains Isolated from Salamanders in Captivity.</title>
        <authorList>
            <person name="Komine T."/>
            <person name="Ihara H."/>
            <person name="Fukano H."/>
            <person name="Hoshino Y."/>
            <person name="Kurata O."/>
            <person name="Wada S."/>
        </authorList>
    </citation>
    <scope>NUCLEOTIDE SEQUENCE</scope>
    <source>
        <strain evidence="4">NJB18185</strain>
    </source>
</reference>
<dbReference type="EMBL" id="BFCH01000019">
    <property type="protein sequence ID" value="GBG39532.1"/>
    <property type="molecule type" value="Genomic_DNA"/>
</dbReference>
<protein>
    <recommendedName>
        <fullName evidence="7">IgA FC receptor</fullName>
    </recommendedName>
</protein>
<evidence type="ECO:0000256" key="1">
    <source>
        <dbReference type="SAM" id="MobiDB-lite"/>
    </source>
</evidence>
<evidence type="ECO:0000313" key="6">
    <source>
        <dbReference type="Proteomes" id="UP001139505"/>
    </source>
</evidence>
<feature type="region of interest" description="Disordered" evidence="1">
    <location>
        <begin position="108"/>
        <end position="153"/>
    </location>
</feature>
<dbReference type="Proteomes" id="UP001139505">
    <property type="component" value="Unassembled WGS sequence"/>
</dbReference>
<feature type="chain" id="PRO_5041344118" description="IgA FC receptor" evidence="2">
    <location>
        <begin position="19"/>
        <end position="153"/>
    </location>
</feature>
<reference evidence="4" key="4">
    <citation type="submission" date="2022-04" db="EMBL/GenBank/DDBJ databases">
        <authorList>
            <person name="Komine T."/>
            <person name="Fukano H."/>
            <person name="Wada S."/>
        </authorList>
    </citation>
    <scope>NUCLEOTIDE SEQUENCE</scope>
    <source>
        <strain evidence="4">NJB18185</strain>
    </source>
</reference>
<keyword evidence="2" id="KW-0732">Signal</keyword>
<evidence type="ECO:0008006" key="7">
    <source>
        <dbReference type="Google" id="ProtNLM"/>
    </source>
</evidence>
<dbReference type="EMBL" id="BQYH01000065">
    <property type="protein sequence ID" value="GKU74883.1"/>
    <property type="molecule type" value="Genomic_DNA"/>
</dbReference>
<accession>A0AA37PR51</accession>
<gene>
    <name evidence="3" type="ORF">MmonteBS_39040</name>
    <name evidence="4" type="ORF">NJB18185_46540</name>
</gene>
<dbReference type="Proteomes" id="UP000245060">
    <property type="component" value="Unassembled WGS sequence"/>
</dbReference>
<reference evidence="5" key="2">
    <citation type="submission" date="2018-04" db="EMBL/GenBank/DDBJ databases">
        <title>Draft genome sequence of Mycobacterium montefiorense isolated from Japanese black salamander.</title>
        <authorList>
            <person name="Fukano H."/>
            <person name="Yoshida M."/>
            <person name="Shimizu A."/>
            <person name="Iwao H."/>
            <person name="Kurata O."/>
            <person name="Katayama Y."/>
            <person name="Omatsu T."/>
            <person name="Mizutani T."/>
            <person name="Wada S."/>
            <person name="Hoshino Y."/>
        </authorList>
    </citation>
    <scope>NUCLEOTIDE SEQUENCE [LARGE SCALE GENOMIC DNA]</scope>
    <source>
        <strain evidence="5">BS</strain>
    </source>
</reference>
<evidence type="ECO:0000313" key="5">
    <source>
        <dbReference type="Proteomes" id="UP000245060"/>
    </source>
</evidence>
<proteinExistence type="predicted"/>
<dbReference type="AlphaFoldDB" id="A0AA37PR51"/>
<dbReference type="RefSeq" id="WP_201263564.1">
    <property type="nucleotide sequence ID" value="NZ_BFCH01000019.1"/>
</dbReference>
<evidence type="ECO:0000313" key="3">
    <source>
        <dbReference type="EMBL" id="GBG39532.1"/>
    </source>
</evidence>
<organism evidence="4 6">
    <name type="scientific">Mycobacterium montefiorense</name>
    <dbReference type="NCBI Taxonomy" id="154654"/>
    <lineage>
        <taxon>Bacteria</taxon>
        <taxon>Bacillati</taxon>
        <taxon>Actinomycetota</taxon>
        <taxon>Actinomycetes</taxon>
        <taxon>Mycobacteriales</taxon>
        <taxon>Mycobacteriaceae</taxon>
        <taxon>Mycobacterium</taxon>
        <taxon>Mycobacterium simiae complex</taxon>
    </lineage>
</organism>